<evidence type="ECO:0000259" key="1">
    <source>
        <dbReference type="Pfam" id="PF13847"/>
    </source>
</evidence>
<evidence type="ECO:0000313" key="3">
    <source>
        <dbReference type="Proteomes" id="UP000295600"/>
    </source>
</evidence>
<dbReference type="InterPro" id="IPR029063">
    <property type="entry name" value="SAM-dependent_MTases_sf"/>
</dbReference>
<name>A0A4R2LVL1_9BACE</name>
<dbReference type="Pfam" id="PF13847">
    <property type="entry name" value="Methyltransf_31"/>
    <property type="match status" value="1"/>
</dbReference>
<dbReference type="AlphaFoldDB" id="A0A4R2LVL1"/>
<gene>
    <name evidence="2" type="ORF">EV202_10175</name>
</gene>
<sequence length="219" mass="25534">MAQKNAYDRMMSRYDDVLTGRKWWSWLYMHWLWGVDDNEIARKVLSFIPDDFEGKILDVPVGTMVFTHAKYQRMTNAEIVGLDYSEEMIRFASLRKKSDELHNLTLVRGDVGDMPFEDGCFDCVLTMNGIHAFPDKEKAFAEIFRVLKPSGRLCGCFYVEGERGVGDWFVRNVLNRRGYFVPPHYTLSEVEKKLRSLFGENVQLSNNRSICLFRCVKSK</sequence>
<comment type="caution">
    <text evidence="2">The sequence shown here is derived from an EMBL/GenBank/DDBJ whole genome shotgun (WGS) entry which is preliminary data.</text>
</comment>
<dbReference type="SUPFAM" id="SSF53335">
    <property type="entry name" value="S-adenosyl-L-methionine-dependent methyltransferases"/>
    <property type="match status" value="1"/>
</dbReference>
<organism evidence="2 3">
    <name type="scientific">Prevotella heparinolytica</name>
    <dbReference type="NCBI Taxonomy" id="28113"/>
    <lineage>
        <taxon>Bacteria</taxon>
        <taxon>Pseudomonadati</taxon>
        <taxon>Bacteroidota</taxon>
        <taxon>Bacteroidia</taxon>
        <taxon>Bacteroidales</taxon>
        <taxon>Bacteroidaceae</taxon>
        <taxon>Bacteroides</taxon>
    </lineage>
</organism>
<accession>A0A4R2LVL1</accession>
<keyword evidence="2" id="KW-0489">Methyltransferase</keyword>
<feature type="domain" description="Methyltransferase" evidence="1">
    <location>
        <begin position="55"/>
        <end position="154"/>
    </location>
</feature>
<dbReference type="EMBL" id="SLXB01000001">
    <property type="protein sequence ID" value="TCO96304.1"/>
    <property type="molecule type" value="Genomic_DNA"/>
</dbReference>
<proteinExistence type="predicted"/>
<dbReference type="GO" id="GO:0008757">
    <property type="term" value="F:S-adenosylmethionine-dependent methyltransferase activity"/>
    <property type="evidence" value="ECO:0007669"/>
    <property type="project" value="InterPro"/>
</dbReference>
<dbReference type="Proteomes" id="UP000295600">
    <property type="component" value="Unassembled WGS sequence"/>
</dbReference>
<dbReference type="GO" id="GO:0032259">
    <property type="term" value="P:methylation"/>
    <property type="evidence" value="ECO:0007669"/>
    <property type="project" value="UniProtKB-KW"/>
</dbReference>
<reference evidence="2 3" key="1">
    <citation type="submission" date="2019-03" db="EMBL/GenBank/DDBJ databases">
        <title>Genomic Encyclopedia of Type Strains, Phase IV (KMG-IV): sequencing the most valuable type-strain genomes for metagenomic binning, comparative biology and taxonomic classification.</title>
        <authorList>
            <person name="Goeker M."/>
        </authorList>
    </citation>
    <scope>NUCLEOTIDE SEQUENCE [LARGE SCALE GENOMIC DNA]</scope>
    <source>
        <strain evidence="2 3">DSM 23917</strain>
    </source>
</reference>
<protein>
    <submittedName>
        <fullName evidence="2">Methyltransferase family protein</fullName>
    </submittedName>
</protein>
<evidence type="ECO:0000313" key="2">
    <source>
        <dbReference type="EMBL" id="TCO96304.1"/>
    </source>
</evidence>
<dbReference type="CDD" id="cd02440">
    <property type="entry name" value="AdoMet_MTases"/>
    <property type="match status" value="1"/>
</dbReference>
<keyword evidence="2" id="KW-0808">Transferase</keyword>
<dbReference type="Gene3D" id="3.40.50.150">
    <property type="entry name" value="Vaccinia Virus protein VP39"/>
    <property type="match status" value="1"/>
</dbReference>
<dbReference type="InterPro" id="IPR025714">
    <property type="entry name" value="Methyltranfer_dom"/>
</dbReference>
<dbReference type="PANTHER" id="PTHR43591">
    <property type="entry name" value="METHYLTRANSFERASE"/>
    <property type="match status" value="1"/>
</dbReference>
<dbReference type="RefSeq" id="WP_131924535.1">
    <property type="nucleotide sequence ID" value="NZ_CAUSQV010000017.1"/>
</dbReference>